<dbReference type="InterPro" id="IPR041078">
    <property type="entry name" value="Plavaka"/>
</dbReference>
<dbReference type="EMBL" id="JACAZF010000003">
    <property type="protein sequence ID" value="KAF7310253.1"/>
    <property type="molecule type" value="Genomic_DNA"/>
</dbReference>
<dbReference type="Pfam" id="PF18759">
    <property type="entry name" value="Plavaka"/>
    <property type="match status" value="1"/>
</dbReference>
<keyword evidence="3" id="KW-1185">Reference proteome</keyword>
<name>A0A8H6T3D8_9AGAR</name>
<dbReference type="RefSeq" id="XP_037223703.1">
    <property type="nucleotide sequence ID" value="XM_037360818.1"/>
</dbReference>
<reference evidence="2" key="1">
    <citation type="submission" date="2020-05" db="EMBL/GenBank/DDBJ databases">
        <title>Mycena genomes resolve the evolution of fungal bioluminescence.</title>
        <authorList>
            <person name="Tsai I.J."/>
        </authorList>
    </citation>
    <scope>NUCLEOTIDE SEQUENCE</scope>
    <source>
        <strain evidence="2">171206Taipei</strain>
    </source>
</reference>
<comment type="caution">
    <text evidence="2">The sequence shown here is derived from an EMBL/GenBank/DDBJ whole genome shotgun (WGS) entry which is preliminary data.</text>
</comment>
<dbReference type="Proteomes" id="UP000636479">
    <property type="component" value="Unassembled WGS sequence"/>
</dbReference>
<accession>A0A8H6T3D8</accession>
<feature type="region of interest" description="Disordered" evidence="1">
    <location>
        <begin position="951"/>
        <end position="1026"/>
    </location>
</feature>
<feature type="region of interest" description="Disordered" evidence="1">
    <location>
        <begin position="537"/>
        <end position="560"/>
    </location>
</feature>
<proteinExistence type="predicted"/>
<dbReference type="AlphaFoldDB" id="A0A8H6T3D8"/>
<feature type="compositionally biased region" description="Acidic residues" evidence="1">
    <location>
        <begin position="977"/>
        <end position="1017"/>
    </location>
</feature>
<dbReference type="GeneID" id="59343334"/>
<gene>
    <name evidence="2" type="ORF">MIND_00399200</name>
</gene>
<evidence type="ECO:0000256" key="1">
    <source>
        <dbReference type="SAM" id="MobiDB-lite"/>
    </source>
</evidence>
<sequence length="1043" mass="120495">MLDWMWTGSAQKSRAEGQRLVNFLKSPFFSKDDIQDFDLDVETERLDRHFATSSSHDGWKEASVTIAVPDGKEHDSEEDAARFNVSGLWYRPLASAIKAGIEKAAPNTFHYTPFKQFWKRSADAAPERVRDEIYSSDAMVEAYTELQNQPRVTGCMLERIIVPLMFWSDSTHLASFGDAALWPLYLFFGNQSKNLRVKPSSNMCHHVAYFPKLPASFSKFYLELTGKPPSSEMLTHARRELMHAIWRLLLDDEFLDAYKNGIVCMCEDGIERRCYPRLFTYSADYPEKILLATLRSLGACPCPRCMVPKELIPELGTINDMKRRERLARVDDEHRQDRISRVRKWIYSWAYGIKAKAVERFLQPQSETPTSNAFSDRLAKFGLNPFRMLVPDFMHEFELGVFKSFFIHLLRILAAHNPLLLVELDLRFRLVPTFGRWTVRKFPESVSSLKKLAAWNYECILVCAIPVIDGLLPEPYNSEVLDVLFILAEWHALAKLRMHTDTSMDMLRASTKELGRLLRRFRDHVCPFFATKELPTEERARERAQARKKGKSKDTHRNRKTMMAKNVSTTKKDYNLFTYKLHALGDYIASILWFGTSDSYSTQPTFRANFEHRRAKRFYARTSKNRAVGQIARLERRERGLTNLISPTQHALLAMRRSKPTPNRQPRKTLKSEDMAYTSPEQHYHIAASKSNPIALGSWLPEHRGDPATQNFLPRLHDHLLGRLREPELTEQPASFTDADRRQVIIRNDRIYEHKVFRVNYTTYDVRRAQDSLNPRYHSDIMTLSPENDMTHPFQYAQIIGVYHADVIHNVPGANAAAKRMDFLWVRRYRLERSWHGRDCFKRRRLYRVQFLPHNDPNAFGFINPDEVIRASHLIPSFHSPKITTLLPIDSIGRLQREGLEEGEDWEWYCVNPFPDRDMVMRYRGCGVGHFRVNVPVEAEPAIAHEPEEVSIPEQTFTNPVVPEQPPSAVGDREEVPEVGEQDVEVEDEDHGPGNPDDDDDEDSEEEDSRMDLEDAAEGAVPIYAEAGDVPMPVEILEGYATL</sequence>
<feature type="compositionally biased region" description="Basic residues" evidence="1">
    <location>
        <begin position="546"/>
        <end position="560"/>
    </location>
</feature>
<dbReference type="OrthoDB" id="2687259at2759"/>
<organism evidence="2 3">
    <name type="scientific">Mycena indigotica</name>
    <dbReference type="NCBI Taxonomy" id="2126181"/>
    <lineage>
        <taxon>Eukaryota</taxon>
        <taxon>Fungi</taxon>
        <taxon>Dikarya</taxon>
        <taxon>Basidiomycota</taxon>
        <taxon>Agaricomycotina</taxon>
        <taxon>Agaricomycetes</taxon>
        <taxon>Agaricomycetidae</taxon>
        <taxon>Agaricales</taxon>
        <taxon>Marasmiineae</taxon>
        <taxon>Mycenaceae</taxon>
        <taxon>Mycena</taxon>
    </lineage>
</organism>
<evidence type="ECO:0000313" key="3">
    <source>
        <dbReference type="Proteomes" id="UP000636479"/>
    </source>
</evidence>
<protein>
    <submittedName>
        <fullName evidence="2">Uncharacterized protein</fullName>
    </submittedName>
</protein>
<evidence type="ECO:0000313" key="2">
    <source>
        <dbReference type="EMBL" id="KAF7310253.1"/>
    </source>
</evidence>